<keyword evidence="3" id="KW-1185">Reference proteome</keyword>
<evidence type="ECO:0000256" key="1">
    <source>
        <dbReference type="SAM" id="Phobius"/>
    </source>
</evidence>
<proteinExistence type="predicted"/>
<dbReference type="Proteomes" id="UP000829354">
    <property type="component" value="Chromosome V"/>
</dbReference>
<protein>
    <submittedName>
        <fullName evidence="2">Uncharacterized protein</fullName>
    </submittedName>
</protein>
<keyword evidence="1" id="KW-0472">Membrane</keyword>
<dbReference type="InterPro" id="IPR019427">
    <property type="entry name" value="7TM_GPCR_serpentine_rcpt_Srw"/>
</dbReference>
<feature type="transmembrane region" description="Helical" evidence="1">
    <location>
        <begin position="141"/>
        <end position="165"/>
    </location>
</feature>
<gene>
    <name evidence="2" type="ORF">L5515_009904</name>
</gene>
<reference evidence="2 3" key="1">
    <citation type="submission" date="2022-04" db="EMBL/GenBank/DDBJ databases">
        <title>Chromosome-level reference genomes for two strains of Caenorhabditis briggsae: an improved platform for comparative genomics.</title>
        <authorList>
            <person name="Stevens L."/>
            <person name="Andersen E."/>
        </authorList>
    </citation>
    <scope>NUCLEOTIDE SEQUENCE [LARGE SCALE GENOMIC DNA]</scope>
    <source>
        <strain evidence="2">VX34</strain>
        <tissue evidence="2">Whole-organism</tissue>
    </source>
</reference>
<feature type="transmembrane region" description="Helical" evidence="1">
    <location>
        <begin position="37"/>
        <end position="59"/>
    </location>
</feature>
<dbReference type="AlphaFoldDB" id="A0AAE9FBK3"/>
<feature type="transmembrane region" description="Helical" evidence="1">
    <location>
        <begin position="186"/>
        <end position="203"/>
    </location>
</feature>
<dbReference type="PANTHER" id="PTHR22751">
    <property type="entry name" value="G-PROTEIN COUPLED RECEPTOR-RELATED"/>
    <property type="match status" value="1"/>
</dbReference>
<dbReference type="PANTHER" id="PTHR22751:SF42">
    <property type="entry name" value="G-PROTEIN COUPLED RECEPTORS FAMILY 1 PROFILE DOMAIN-CONTAINING PROTEIN-RELATED"/>
    <property type="match status" value="1"/>
</dbReference>
<keyword evidence="1" id="KW-1133">Transmembrane helix</keyword>
<keyword evidence="1" id="KW-0812">Transmembrane</keyword>
<dbReference type="SUPFAM" id="SSF81321">
    <property type="entry name" value="Family A G protein-coupled receptor-like"/>
    <property type="match status" value="1"/>
</dbReference>
<name>A0AAE9FBK3_CAEBR</name>
<dbReference type="GO" id="GO:0008528">
    <property type="term" value="F:G protein-coupled peptide receptor activity"/>
    <property type="evidence" value="ECO:0007669"/>
    <property type="project" value="InterPro"/>
</dbReference>
<sequence>MRGQAANVLIIGIAISDIVYLMYYVDGGTWEYLNKAIPQQCIPPNSQIFAYYSWILFILKDAFRRVSAWLGMFLAIIRYLILKYVVTMINQGRYLIIEYPKGWKPDKSCTMYPPNTTFPYFARVQNPAIDVFFQEHISEKYLLIDGILKCIPPILYPFLAVGLVIELKKVREGRKILMGRDEENDMIHVTRLVICMTIAYFLSETPVGVSQFYMSFIQGEGFGPL</sequence>
<organism evidence="2 3">
    <name type="scientific">Caenorhabditis briggsae</name>
    <dbReference type="NCBI Taxonomy" id="6238"/>
    <lineage>
        <taxon>Eukaryota</taxon>
        <taxon>Metazoa</taxon>
        <taxon>Ecdysozoa</taxon>
        <taxon>Nematoda</taxon>
        <taxon>Chromadorea</taxon>
        <taxon>Rhabditida</taxon>
        <taxon>Rhabditina</taxon>
        <taxon>Rhabditomorpha</taxon>
        <taxon>Rhabditoidea</taxon>
        <taxon>Rhabditidae</taxon>
        <taxon>Peloderinae</taxon>
        <taxon>Caenorhabditis</taxon>
    </lineage>
</organism>
<evidence type="ECO:0000313" key="2">
    <source>
        <dbReference type="EMBL" id="UMM38518.1"/>
    </source>
</evidence>
<feature type="transmembrane region" description="Helical" evidence="1">
    <location>
        <begin position="66"/>
        <end position="86"/>
    </location>
</feature>
<dbReference type="Pfam" id="PF10324">
    <property type="entry name" value="7TM_GPCR_Srw"/>
    <property type="match status" value="1"/>
</dbReference>
<evidence type="ECO:0000313" key="3">
    <source>
        <dbReference type="Proteomes" id="UP000829354"/>
    </source>
</evidence>
<dbReference type="Gene3D" id="1.20.1070.10">
    <property type="entry name" value="Rhodopsin 7-helix transmembrane proteins"/>
    <property type="match status" value="1"/>
</dbReference>
<feature type="transmembrane region" description="Helical" evidence="1">
    <location>
        <begin position="7"/>
        <end position="25"/>
    </location>
</feature>
<dbReference type="EMBL" id="CP092624">
    <property type="protein sequence ID" value="UMM38518.1"/>
    <property type="molecule type" value="Genomic_DNA"/>
</dbReference>
<accession>A0AAE9FBK3</accession>